<feature type="domain" description="Cytochrome P460" evidence="1">
    <location>
        <begin position="51"/>
        <end position="186"/>
    </location>
</feature>
<protein>
    <recommendedName>
        <fullName evidence="1">Cytochrome P460 domain-containing protein</fullName>
    </recommendedName>
</protein>
<keyword evidence="3" id="KW-1185">Reference proteome</keyword>
<reference evidence="2 3" key="1">
    <citation type="submission" date="2019-02" db="EMBL/GenBank/DDBJ databases">
        <title>Deep-cultivation of Planctomycetes and their phenomic and genomic characterization uncovers novel biology.</title>
        <authorList>
            <person name="Wiegand S."/>
            <person name="Jogler M."/>
            <person name="Boedeker C."/>
            <person name="Pinto D."/>
            <person name="Vollmers J."/>
            <person name="Rivas-Marin E."/>
            <person name="Kohn T."/>
            <person name="Peeters S.H."/>
            <person name="Heuer A."/>
            <person name="Rast P."/>
            <person name="Oberbeckmann S."/>
            <person name="Bunk B."/>
            <person name="Jeske O."/>
            <person name="Meyerdierks A."/>
            <person name="Storesund J.E."/>
            <person name="Kallscheuer N."/>
            <person name="Luecker S."/>
            <person name="Lage O.M."/>
            <person name="Pohl T."/>
            <person name="Merkel B.J."/>
            <person name="Hornburger P."/>
            <person name="Mueller R.-W."/>
            <person name="Bruemmer F."/>
            <person name="Labrenz M."/>
            <person name="Spormann A.M."/>
            <person name="Op den Camp H."/>
            <person name="Overmann J."/>
            <person name="Amann R."/>
            <person name="Jetten M.S.M."/>
            <person name="Mascher T."/>
            <person name="Medema M.H."/>
            <person name="Devos D.P."/>
            <person name="Kaster A.-K."/>
            <person name="Ovreas L."/>
            <person name="Rohde M."/>
            <person name="Galperin M.Y."/>
            <person name="Jogler C."/>
        </authorList>
    </citation>
    <scope>NUCLEOTIDE SEQUENCE [LARGE SCALE GENOMIC DNA]</scope>
    <source>
        <strain evidence="2 3">ElP</strain>
    </source>
</reference>
<dbReference type="EMBL" id="CP036426">
    <property type="protein sequence ID" value="QDV36315.1"/>
    <property type="molecule type" value="Genomic_DNA"/>
</dbReference>
<dbReference type="InterPro" id="IPR032033">
    <property type="entry name" value="Cytochrome_P460"/>
</dbReference>
<dbReference type="OrthoDB" id="511546at2"/>
<dbReference type="RefSeq" id="WP_145272483.1">
    <property type="nucleotide sequence ID" value="NZ_CP036426.1"/>
</dbReference>
<evidence type="ECO:0000313" key="3">
    <source>
        <dbReference type="Proteomes" id="UP000317835"/>
    </source>
</evidence>
<evidence type="ECO:0000259" key="1">
    <source>
        <dbReference type="Pfam" id="PF16694"/>
    </source>
</evidence>
<organism evidence="2 3">
    <name type="scientific">Tautonia plasticadhaerens</name>
    <dbReference type="NCBI Taxonomy" id="2527974"/>
    <lineage>
        <taxon>Bacteria</taxon>
        <taxon>Pseudomonadati</taxon>
        <taxon>Planctomycetota</taxon>
        <taxon>Planctomycetia</taxon>
        <taxon>Isosphaerales</taxon>
        <taxon>Isosphaeraceae</taxon>
        <taxon>Tautonia</taxon>
    </lineage>
</organism>
<gene>
    <name evidence="2" type="ORF">ElP_42350</name>
</gene>
<dbReference type="InterPro" id="IPR038142">
    <property type="entry name" value="Cytochrome_P460_sp"/>
</dbReference>
<dbReference type="Pfam" id="PF16694">
    <property type="entry name" value="Cytochrome_P460"/>
    <property type="match status" value="1"/>
</dbReference>
<name>A0A518H653_9BACT</name>
<dbReference type="AlphaFoldDB" id="A0A518H653"/>
<dbReference type="Gene3D" id="3.50.70.20">
    <property type="entry name" value="Cytochrome P460"/>
    <property type="match status" value="1"/>
</dbReference>
<proteinExistence type="predicted"/>
<accession>A0A518H653</accession>
<dbReference type="CDD" id="cd20751">
    <property type="entry name" value="cyt_P460_Ne-like"/>
    <property type="match status" value="1"/>
</dbReference>
<dbReference type="KEGG" id="tpla:ElP_42350"/>
<dbReference type="Proteomes" id="UP000317835">
    <property type="component" value="Chromosome"/>
</dbReference>
<evidence type="ECO:0000313" key="2">
    <source>
        <dbReference type="EMBL" id="QDV36315.1"/>
    </source>
</evidence>
<sequence length="200" mass="21780">MLGSFRSNVTVGIAVLVGIAGLSYVLVASAAPPGGTTAAVEFTPDGKLKRPVGYRNWVYVGEVVTPNDMNDGEASFPEFHSVYMDPESFAEYEKTGKYRDGTVLVKELSSVGSKKAPSGNGYFQGEFTGLEASIKDSKRFKDEPGNWAYFSFGHKYPLKAEVSKNAAVACNQCHQDNAQKDDWVFSQYYPVLRAAAPHSK</sequence>